<dbReference type="SUPFAM" id="SSF52540">
    <property type="entry name" value="P-loop containing nucleoside triphosphate hydrolases"/>
    <property type="match status" value="1"/>
</dbReference>
<dbReference type="InterPro" id="IPR017871">
    <property type="entry name" value="ABC_transporter-like_CS"/>
</dbReference>
<dbReference type="SUPFAM" id="SSF90123">
    <property type="entry name" value="ABC transporter transmembrane region"/>
    <property type="match status" value="1"/>
</dbReference>
<dbReference type="GO" id="GO:0016887">
    <property type="term" value="F:ATP hydrolysis activity"/>
    <property type="evidence" value="ECO:0007669"/>
    <property type="project" value="InterPro"/>
</dbReference>
<name>A0A934INK7_9HYPH</name>
<feature type="transmembrane region" description="Helical" evidence="8">
    <location>
        <begin position="32"/>
        <end position="59"/>
    </location>
</feature>
<dbReference type="Gene3D" id="1.20.1560.10">
    <property type="entry name" value="ABC transporter type 1, transmembrane domain"/>
    <property type="match status" value="1"/>
</dbReference>
<evidence type="ECO:0000313" key="12">
    <source>
        <dbReference type="Proteomes" id="UP000609531"/>
    </source>
</evidence>
<dbReference type="Pfam" id="PF00005">
    <property type="entry name" value="ABC_tran"/>
    <property type="match status" value="1"/>
</dbReference>
<dbReference type="GO" id="GO:0034040">
    <property type="term" value="F:ATPase-coupled lipid transmembrane transporter activity"/>
    <property type="evidence" value="ECO:0007669"/>
    <property type="project" value="TreeGrafter"/>
</dbReference>
<feature type="domain" description="ABC transmembrane type-1" evidence="10">
    <location>
        <begin position="22"/>
        <end position="309"/>
    </location>
</feature>
<dbReference type="PANTHER" id="PTHR24221">
    <property type="entry name" value="ATP-BINDING CASSETTE SUB-FAMILY B"/>
    <property type="match status" value="1"/>
</dbReference>
<comment type="similarity">
    <text evidence="2">Belongs to the ABC transporter superfamily.</text>
</comment>
<dbReference type="PANTHER" id="PTHR24221:SF654">
    <property type="entry name" value="ATP-BINDING CASSETTE SUB-FAMILY B MEMBER 6"/>
    <property type="match status" value="1"/>
</dbReference>
<feature type="transmembrane region" description="Helical" evidence="8">
    <location>
        <begin position="139"/>
        <end position="157"/>
    </location>
</feature>
<keyword evidence="6 8" id="KW-1133">Transmembrane helix</keyword>
<keyword evidence="5 11" id="KW-0067">ATP-binding</keyword>
<evidence type="ECO:0000313" key="11">
    <source>
        <dbReference type="EMBL" id="MBJ3775880.1"/>
    </source>
</evidence>
<evidence type="ECO:0000256" key="5">
    <source>
        <dbReference type="ARBA" id="ARBA00022840"/>
    </source>
</evidence>
<evidence type="ECO:0000256" key="2">
    <source>
        <dbReference type="ARBA" id="ARBA00005417"/>
    </source>
</evidence>
<keyword evidence="12" id="KW-1185">Reference proteome</keyword>
<comment type="caution">
    <text evidence="11">The sequence shown here is derived from an EMBL/GenBank/DDBJ whole genome shotgun (WGS) entry which is preliminary data.</text>
</comment>
<evidence type="ECO:0000256" key="7">
    <source>
        <dbReference type="ARBA" id="ARBA00023136"/>
    </source>
</evidence>
<dbReference type="Proteomes" id="UP000609531">
    <property type="component" value="Unassembled WGS sequence"/>
</dbReference>
<keyword evidence="7 8" id="KW-0472">Membrane</keyword>
<dbReference type="GO" id="GO:0140359">
    <property type="term" value="F:ABC-type transporter activity"/>
    <property type="evidence" value="ECO:0007669"/>
    <property type="project" value="InterPro"/>
</dbReference>
<evidence type="ECO:0000256" key="1">
    <source>
        <dbReference type="ARBA" id="ARBA00004651"/>
    </source>
</evidence>
<dbReference type="GO" id="GO:0005524">
    <property type="term" value="F:ATP binding"/>
    <property type="evidence" value="ECO:0007669"/>
    <property type="project" value="UniProtKB-KW"/>
</dbReference>
<evidence type="ECO:0000256" key="4">
    <source>
        <dbReference type="ARBA" id="ARBA00022741"/>
    </source>
</evidence>
<comment type="subcellular location">
    <subcellularLocation>
        <location evidence="1">Cell membrane</location>
        <topology evidence="1">Multi-pass membrane protein</topology>
    </subcellularLocation>
</comment>
<feature type="transmembrane region" description="Helical" evidence="8">
    <location>
        <begin position="280"/>
        <end position="300"/>
    </location>
</feature>
<sequence length="536" mass="55748">MRALGSIVRLVLAAAPWAMARGAALSVVVLLMGAALLGLSGWFITATGLAGLAGAGIAFDVFRPSAGVRFLALGRTAARYGERILTHDATLKALAALRVDLLRRLAGQGARVLAQLRAETALTRIVADVDALDGVVLRLLLPGLAALVTYVVAFLVLGMLAGWLVAAAVLLGTVPPVAVILWRLGAASLGPSRAAEDDTQALRRGVIDALRDRESLIAYGRLMARETELLAVDGAARRAAAELDTIERRAGFRLSLVATLVTGLAILAGGFLVARGEAGAAIAAIGIFVAIALTETLMPLRRGFAELGRMTSAATRIVAVAGGEARPVFGEAPTLAQGPALRVDGPQLDLALEAGEAVAIRAPSGAGKTTLLLMIAGLLPAGAIDIRIMGRDVAAWPDEALRHVLTLVPQRSALIAGTVRDNLRLAADADDAELWRVLAAIGLAGEIEHRGGLDLRLGEAGSGLSGGQARRLTLARALLKRPRILLLDEPTEGLDDDAAARALAGVRQLLPDAAILAALHRAYDHPLFDRTLFLRL</sequence>
<protein>
    <submittedName>
        <fullName evidence="11">ATP-binding cassette domain-containing protein</fullName>
    </submittedName>
</protein>
<dbReference type="PROSITE" id="PS50893">
    <property type="entry name" value="ABC_TRANSPORTER_2"/>
    <property type="match status" value="1"/>
</dbReference>
<dbReference type="InterPro" id="IPR039421">
    <property type="entry name" value="Type_1_exporter"/>
</dbReference>
<evidence type="ECO:0000256" key="6">
    <source>
        <dbReference type="ARBA" id="ARBA00022989"/>
    </source>
</evidence>
<proteinExistence type="inferred from homology"/>
<keyword evidence="4" id="KW-0547">Nucleotide-binding</keyword>
<feature type="domain" description="ABC transporter" evidence="9">
    <location>
        <begin position="330"/>
        <end position="536"/>
    </location>
</feature>
<dbReference type="InterPro" id="IPR027417">
    <property type="entry name" value="P-loop_NTPase"/>
</dbReference>
<evidence type="ECO:0000256" key="8">
    <source>
        <dbReference type="SAM" id="Phobius"/>
    </source>
</evidence>
<evidence type="ECO:0000259" key="10">
    <source>
        <dbReference type="PROSITE" id="PS50929"/>
    </source>
</evidence>
<organism evidence="11 12">
    <name type="scientific">Acuticoccus mangrovi</name>
    <dbReference type="NCBI Taxonomy" id="2796142"/>
    <lineage>
        <taxon>Bacteria</taxon>
        <taxon>Pseudomonadati</taxon>
        <taxon>Pseudomonadota</taxon>
        <taxon>Alphaproteobacteria</taxon>
        <taxon>Hyphomicrobiales</taxon>
        <taxon>Amorphaceae</taxon>
        <taxon>Acuticoccus</taxon>
    </lineage>
</organism>
<dbReference type="SMART" id="SM00382">
    <property type="entry name" value="AAA"/>
    <property type="match status" value="1"/>
</dbReference>
<dbReference type="AlphaFoldDB" id="A0A934INK7"/>
<dbReference type="Pfam" id="PF00664">
    <property type="entry name" value="ABC_membrane"/>
    <property type="match status" value="1"/>
</dbReference>
<dbReference type="GO" id="GO:0005886">
    <property type="term" value="C:plasma membrane"/>
    <property type="evidence" value="ECO:0007669"/>
    <property type="project" value="UniProtKB-SubCell"/>
</dbReference>
<dbReference type="PROSITE" id="PS00211">
    <property type="entry name" value="ABC_TRANSPORTER_1"/>
    <property type="match status" value="1"/>
</dbReference>
<dbReference type="InterPro" id="IPR036640">
    <property type="entry name" value="ABC1_TM_sf"/>
</dbReference>
<dbReference type="InterPro" id="IPR003439">
    <property type="entry name" value="ABC_transporter-like_ATP-bd"/>
</dbReference>
<dbReference type="InterPro" id="IPR011527">
    <property type="entry name" value="ABC1_TM_dom"/>
</dbReference>
<reference evidence="11" key="1">
    <citation type="submission" date="2020-12" db="EMBL/GenBank/DDBJ databases">
        <title>Bacterial taxonomy.</title>
        <authorList>
            <person name="Pan X."/>
        </authorList>
    </citation>
    <scope>NUCLEOTIDE SEQUENCE</scope>
    <source>
        <strain evidence="11">B2012</strain>
    </source>
</reference>
<dbReference type="Gene3D" id="3.40.50.300">
    <property type="entry name" value="P-loop containing nucleotide triphosphate hydrolases"/>
    <property type="match status" value="1"/>
</dbReference>
<dbReference type="EMBL" id="JAEKJA010000007">
    <property type="protein sequence ID" value="MBJ3775880.1"/>
    <property type="molecule type" value="Genomic_DNA"/>
</dbReference>
<accession>A0A934INK7</accession>
<dbReference type="InterPro" id="IPR003593">
    <property type="entry name" value="AAA+_ATPase"/>
</dbReference>
<evidence type="ECO:0000256" key="3">
    <source>
        <dbReference type="ARBA" id="ARBA00022692"/>
    </source>
</evidence>
<evidence type="ECO:0000259" key="9">
    <source>
        <dbReference type="PROSITE" id="PS50893"/>
    </source>
</evidence>
<dbReference type="RefSeq" id="WP_198881786.1">
    <property type="nucleotide sequence ID" value="NZ_JAEKJA010000007.1"/>
</dbReference>
<keyword evidence="3 8" id="KW-0812">Transmembrane</keyword>
<gene>
    <name evidence="11" type="ORF">JCR33_09295</name>
</gene>
<feature type="transmembrane region" description="Helical" evidence="8">
    <location>
        <begin position="163"/>
        <end position="184"/>
    </location>
</feature>
<dbReference type="PROSITE" id="PS50929">
    <property type="entry name" value="ABC_TM1F"/>
    <property type="match status" value="1"/>
</dbReference>
<feature type="transmembrane region" description="Helical" evidence="8">
    <location>
        <begin position="254"/>
        <end position="274"/>
    </location>
</feature>